<organism evidence="5 6">
    <name type="scientific">Clostridium magnum DSM 2767</name>
    <dbReference type="NCBI Taxonomy" id="1121326"/>
    <lineage>
        <taxon>Bacteria</taxon>
        <taxon>Bacillati</taxon>
        <taxon>Bacillota</taxon>
        <taxon>Clostridia</taxon>
        <taxon>Eubacteriales</taxon>
        <taxon>Clostridiaceae</taxon>
        <taxon>Clostridium</taxon>
    </lineage>
</organism>
<dbReference type="EMBL" id="LWAE01000006">
    <property type="protein sequence ID" value="KZL90043.1"/>
    <property type="molecule type" value="Genomic_DNA"/>
</dbReference>
<dbReference type="SUPFAM" id="SSF53850">
    <property type="entry name" value="Periplasmic binding protein-like II"/>
    <property type="match status" value="1"/>
</dbReference>
<name>A0A162RKK2_9CLOT</name>
<dbReference type="OrthoDB" id="9768630at2"/>
<feature type="signal peptide" evidence="4">
    <location>
        <begin position="1"/>
        <end position="24"/>
    </location>
</feature>
<comment type="similarity">
    <text evidence="1">Belongs to the bacterial solute-binding protein 1 family.</text>
</comment>
<evidence type="ECO:0000256" key="3">
    <source>
        <dbReference type="ARBA" id="ARBA00022729"/>
    </source>
</evidence>
<feature type="chain" id="PRO_5038979621" evidence="4">
    <location>
        <begin position="25"/>
        <end position="425"/>
    </location>
</feature>
<evidence type="ECO:0000313" key="6">
    <source>
        <dbReference type="Proteomes" id="UP000076603"/>
    </source>
</evidence>
<comment type="caution">
    <text evidence="5">The sequence shown here is derived from an EMBL/GenBank/DDBJ whole genome shotgun (WGS) entry which is preliminary data.</text>
</comment>
<gene>
    <name evidence="5" type="primary">araN</name>
    <name evidence="5" type="ORF">CLMAG_45290</name>
</gene>
<dbReference type="InterPro" id="IPR006059">
    <property type="entry name" value="SBP"/>
</dbReference>
<dbReference type="GO" id="GO:1901982">
    <property type="term" value="F:maltose binding"/>
    <property type="evidence" value="ECO:0007669"/>
    <property type="project" value="TreeGrafter"/>
</dbReference>
<dbReference type="PATRIC" id="fig|1121326.3.peg.4591"/>
<dbReference type="Pfam" id="PF01547">
    <property type="entry name" value="SBP_bac_1"/>
    <property type="match status" value="1"/>
</dbReference>
<dbReference type="RefSeq" id="WP_066627343.1">
    <property type="nucleotide sequence ID" value="NZ_FQXL01000006.1"/>
</dbReference>
<reference evidence="5 6" key="1">
    <citation type="submission" date="2016-04" db="EMBL/GenBank/DDBJ databases">
        <title>Genome sequence of Clostridium magnum DSM 2767.</title>
        <authorList>
            <person name="Poehlein A."/>
            <person name="Uhlig R."/>
            <person name="Fischer R."/>
            <person name="Bahl H."/>
            <person name="Daniel R."/>
        </authorList>
    </citation>
    <scope>NUCLEOTIDE SEQUENCE [LARGE SCALE GENOMIC DNA]</scope>
    <source>
        <strain evidence="5 6">DSM 2767</strain>
    </source>
</reference>
<evidence type="ECO:0000256" key="4">
    <source>
        <dbReference type="SAM" id="SignalP"/>
    </source>
</evidence>
<dbReference type="GO" id="GO:0042956">
    <property type="term" value="P:maltodextrin transmembrane transport"/>
    <property type="evidence" value="ECO:0007669"/>
    <property type="project" value="TreeGrafter"/>
</dbReference>
<protein>
    <submittedName>
        <fullName evidence="5">Putative arabinose-binding protein</fullName>
    </submittedName>
</protein>
<keyword evidence="3 4" id="KW-0732">Signal</keyword>
<dbReference type="PANTHER" id="PTHR30061:SF50">
    <property type="entry name" value="MALTOSE_MALTODEXTRIN-BINDING PERIPLASMIC PROTEIN"/>
    <property type="match status" value="1"/>
</dbReference>
<dbReference type="PANTHER" id="PTHR30061">
    <property type="entry name" value="MALTOSE-BINDING PERIPLASMIC PROTEIN"/>
    <property type="match status" value="1"/>
</dbReference>
<evidence type="ECO:0000256" key="2">
    <source>
        <dbReference type="ARBA" id="ARBA00022448"/>
    </source>
</evidence>
<dbReference type="PROSITE" id="PS51257">
    <property type="entry name" value="PROKAR_LIPOPROTEIN"/>
    <property type="match status" value="1"/>
</dbReference>
<dbReference type="GO" id="GO:0055052">
    <property type="term" value="C:ATP-binding cassette (ABC) transporter complex, substrate-binding subunit-containing"/>
    <property type="evidence" value="ECO:0007669"/>
    <property type="project" value="TreeGrafter"/>
</dbReference>
<dbReference type="Proteomes" id="UP000076603">
    <property type="component" value="Unassembled WGS sequence"/>
</dbReference>
<accession>A0A162RKK2</accession>
<dbReference type="GO" id="GO:0015768">
    <property type="term" value="P:maltose transport"/>
    <property type="evidence" value="ECO:0007669"/>
    <property type="project" value="TreeGrafter"/>
</dbReference>
<dbReference type="Gene3D" id="3.40.190.10">
    <property type="entry name" value="Periplasmic binding protein-like II"/>
    <property type="match status" value="1"/>
</dbReference>
<proteinExistence type="inferred from homology"/>
<keyword evidence="2" id="KW-0813">Transport</keyword>
<keyword evidence="6" id="KW-1185">Reference proteome</keyword>
<sequence>MRKNVRILSLFICIAILVSVVACNSEKKVENKDNLKGKIVVLTDKKHEGQLKLAADNFKKLHPKAEIDLRVENILYDKLKDDLNAKENPIDVVNCDNEHIQYLINKLPNSFLDVTEDVGAYKDKLAKSKIDNLTFNSKIYGFPWNTSPKVILYRSDILLKEGINPDDIKTWSDYIYVGKKVSNDTGKRFMANSNDINSNIYLLLANELGTSYLNKDGKLNFNSKEWNLTLQVAKSLYTEGILYELSSKEAVIEAAKRDEIVSFVADPSYASSLMESSPEYKGKWAVMKLPAFESGGNRDISLGGSSLMINKASENTNLAKEFIKFSITDDKTQMGNMNKYGLFPVNIDQYNLVEFNKSIDYFNSRIWYLFGDVEKGAPIVNYTLDFSTIGEVVENNLSKDNLASKEIPVLLELLQKESESRIVKK</sequence>
<evidence type="ECO:0000313" key="5">
    <source>
        <dbReference type="EMBL" id="KZL90043.1"/>
    </source>
</evidence>
<dbReference type="AlphaFoldDB" id="A0A162RKK2"/>
<dbReference type="STRING" id="1121326.CLMAG_45290"/>
<evidence type="ECO:0000256" key="1">
    <source>
        <dbReference type="ARBA" id="ARBA00008520"/>
    </source>
</evidence>